<evidence type="ECO:0000313" key="3">
    <source>
        <dbReference type="Proteomes" id="UP001201980"/>
    </source>
</evidence>
<dbReference type="Proteomes" id="UP001201980">
    <property type="component" value="Unassembled WGS sequence"/>
</dbReference>
<dbReference type="EMBL" id="JAKWBI020000007">
    <property type="protein sequence ID" value="KAJ2906895.1"/>
    <property type="molecule type" value="Genomic_DNA"/>
</dbReference>
<organism evidence="2 3">
    <name type="scientific">Zalerion maritima</name>
    <dbReference type="NCBI Taxonomy" id="339359"/>
    <lineage>
        <taxon>Eukaryota</taxon>
        <taxon>Fungi</taxon>
        <taxon>Dikarya</taxon>
        <taxon>Ascomycota</taxon>
        <taxon>Pezizomycotina</taxon>
        <taxon>Sordariomycetes</taxon>
        <taxon>Lulworthiomycetidae</taxon>
        <taxon>Lulworthiales</taxon>
        <taxon>Lulworthiaceae</taxon>
        <taxon>Zalerion</taxon>
    </lineage>
</organism>
<proteinExistence type="predicted"/>
<accession>A0AAD5RYJ1</accession>
<dbReference type="AlphaFoldDB" id="A0AAD5RYJ1"/>
<sequence>MTCVSQYVKNVRKHFALCPYIPGATITLNCTSDGKGSSPFKGPIKLRILSVVSTSGHSVILEAKPLGESCSNSTKFPSSVVVKLYDHRFSERLRSEEAITPPTRSSIREYLTYVSSGGARRFIKRLHHHDKMLRAGRDEITATATATAGGLSGGGDGMNSSPTYTGSYPEYIPTPLSRQSGGRNGRSSDGSPTSSSHLSSQHSEGIPEDWDDDVALSHWTPAQDETYLYHKASKRFQAEKNVYNRLRRLQGTAIPKILGMASVKIGFPKLSIFEKDEIENLEHYGAHKRLFDANGWLCMKGVDSHLLSVKALVMEKVEGFSMADMTAHAPRCLFTKLVDEAMEIIHVTGMAPCEILNENVSPNNFMISPLPEDRGYRVVMMNFSESQIRAAEETNERWYHRKWNQAEIALFGLEMETILKRIGYRYKMNSHDSRITYWAEYLF</sequence>
<evidence type="ECO:0000313" key="2">
    <source>
        <dbReference type="EMBL" id="KAJ2906895.1"/>
    </source>
</evidence>
<gene>
    <name evidence="2" type="ORF">MKZ38_009758</name>
</gene>
<feature type="compositionally biased region" description="Low complexity" evidence="1">
    <location>
        <begin position="177"/>
        <end position="203"/>
    </location>
</feature>
<comment type="caution">
    <text evidence="2">The sequence shown here is derived from an EMBL/GenBank/DDBJ whole genome shotgun (WGS) entry which is preliminary data.</text>
</comment>
<feature type="region of interest" description="Disordered" evidence="1">
    <location>
        <begin position="146"/>
        <end position="211"/>
    </location>
</feature>
<name>A0AAD5RYJ1_9PEZI</name>
<evidence type="ECO:0000256" key="1">
    <source>
        <dbReference type="SAM" id="MobiDB-lite"/>
    </source>
</evidence>
<protein>
    <submittedName>
        <fullName evidence="2">Uncharacterized protein</fullName>
    </submittedName>
</protein>
<keyword evidence="3" id="KW-1185">Reference proteome</keyword>
<reference evidence="2" key="1">
    <citation type="submission" date="2022-07" db="EMBL/GenBank/DDBJ databases">
        <title>Draft genome sequence of Zalerion maritima ATCC 34329, a (micro)plastics degrading marine fungus.</title>
        <authorList>
            <person name="Paco A."/>
            <person name="Goncalves M.F.M."/>
            <person name="Rocha-Santos T.A.P."/>
            <person name="Alves A."/>
        </authorList>
    </citation>
    <scope>NUCLEOTIDE SEQUENCE</scope>
    <source>
        <strain evidence="2">ATCC 34329</strain>
    </source>
</reference>